<protein>
    <submittedName>
        <fullName evidence="3">Uncharacterized protein</fullName>
    </submittedName>
</protein>
<feature type="transmembrane region" description="Helical" evidence="2">
    <location>
        <begin position="111"/>
        <end position="132"/>
    </location>
</feature>
<name>A0A512L5M2_9PROT</name>
<dbReference type="RefSeq" id="WP_147071231.1">
    <property type="nucleotide sequence ID" value="NZ_AP021884.1"/>
</dbReference>
<dbReference type="EMBL" id="BKAD01000008">
    <property type="protein sequence ID" value="GEP29779.1"/>
    <property type="molecule type" value="Genomic_DNA"/>
</dbReference>
<reference evidence="3 4" key="1">
    <citation type="submission" date="2019-07" db="EMBL/GenBank/DDBJ databases">
        <title>Whole genome shotgun sequence of Thiobacillus plumbophilus NBRC 107929.</title>
        <authorList>
            <person name="Hosoyama A."/>
            <person name="Uohara A."/>
            <person name="Ohji S."/>
            <person name="Ichikawa N."/>
        </authorList>
    </citation>
    <scope>NUCLEOTIDE SEQUENCE [LARGE SCALE GENOMIC DNA]</scope>
    <source>
        <strain evidence="3 4">NBRC 107929</strain>
    </source>
</reference>
<dbReference type="Proteomes" id="UP000321337">
    <property type="component" value="Unassembled WGS sequence"/>
</dbReference>
<evidence type="ECO:0000313" key="4">
    <source>
        <dbReference type="Proteomes" id="UP000321337"/>
    </source>
</evidence>
<keyword evidence="4" id="KW-1185">Reference proteome</keyword>
<dbReference type="OrthoDB" id="8564508at2"/>
<comment type="caution">
    <text evidence="3">The sequence shown here is derived from an EMBL/GenBank/DDBJ whole genome shotgun (WGS) entry which is preliminary data.</text>
</comment>
<evidence type="ECO:0000256" key="1">
    <source>
        <dbReference type="SAM" id="MobiDB-lite"/>
    </source>
</evidence>
<feature type="region of interest" description="Disordered" evidence="1">
    <location>
        <begin position="39"/>
        <end position="59"/>
    </location>
</feature>
<evidence type="ECO:0000256" key="2">
    <source>
        <dbReference type="SAM" id="Phobius"/>
    </source>
</evidence>
<gene>
    <name evidence="3" type="ORF">TPL01_09170</name>
</gene>
<keyword evidence="2" id="KW-1133">Transmembrane helix</keyword>
<accession>A0A512L5M2</accession>
<sequence>MAISWITTFKIIPWADVLTAAPYIVQGAEKLWSIITGKPAQQQRSNDHAAEKASSQSRSLSALDARVQSLELLASELHKEVLLSSELIKSLAQQNAQLVQAVDILRVRTRALLGVCGVLGVVTATCVFLVLFR</sequence>
<keyword evidence="2" id="KW-0812">Transmembrane</keyword>
<keyword evidence="2" id="KW-0472">Membrane</keyword>
<dbReference type="AlphaFoldDB" id="A0A512L5M2"/>
<proteinExistence type="predicted"/>
<organism evidence="3 4">
    <name type="scientific">Sulfuriferula plumbiphila</name>
    <dbReference type="NCBI Taxonomy" id="171865"/>
    <lineage>
        <taxon>Bacteria</taxon>
        <taxon>Pseudomonadati</taxon>
        <taxon>Pseudomonadota</taxon>
        <taxon>Betaproteobacteria</taxon>
        <taxon>Nitrosomonadales</taxon>
        <taxon>Sulfuricellaceae</taxon>
        <taxon>Sulfuriferula</taxon>
    </lineage>
</organism>
<evidence type="ECO:0000313" key="3">
    <source>
        <dbReference type="EMBL" id="GEP29779.1"/>
    </source>
</evidence>